<dbReference type="FunFam" id="3.90.226.10:FF:000009">
    <property type="entry name" value="Carnitinyl-CoA dehydratase"/>
    <property type="match status" value="1"/>
</dbReference>
<dbReference type="Pfam" id="PF00378">
    <property type="entry name" value="ECH_1"/>
    <property type="match status" value="1"/>
</dbReference>
<gene>
    <name evidence="3" type="ORF">COV74_05480</name>
</gene>
<dbReference type="GO" id="GO:0006635">
    <property type="term" value="P:fatty acid beta-oxidation"/>
    <property type="evidence" value="ECO:0007669"/>
    <property type="project" value="TreeGrafter"/>
</dbReference>
<dbReference type="InterPro" id="IPR001753">
    <property type="entry name" value="Enoyl-CoA_hydra/iso"/>
</dbReference>
<evidence type="ECO:0000313" key="3">
    <source>
        <dbReference type="EMBL" id="PIQ86317.1"/>
    </source>
</evidence>
<keyword evidence="2" id="KW-0456">Lyase</keyword>
<dbReference type="Gene3D" id="3.90.226.10">
    <property type="entry name" value="2-enoyl-CoA Hydratase, Chain A, domain 1"/>
    <property type="match status" value="1"/>
</dbReference>
<accession>A0A2H0LPL4</accession>
<dbReference type="EMBL" id="PCVY01000047">
    <property type="protein sequence ID" value="PIQ86317.1"/>
    <property type="molecule type" value="Genomic_DNA"/>
</dbReference>
<sequence length="262" mass="27923">MGDDGKKVKFKLDENVGIITIDRPPVNALSSEVMQQLNETLEKCLSDSNVKVMVITGAGSFAFVAGADVKEINGISDAKEGARLASEGQAILKKIESSKKPVIAAINAVCLGGGNELALACHLRIASDRAKFGQPEINLGIIPGFGGTQRLTRLCGIAKARELCLTGDMVTAQEALRIGLINKMVPDSEVLKQSVGLAKKIAKKGQRAVQLVQQVITEGFSKTLDEGLALEAQLFGEVCTTQDKKEGVQAFLEKRQPNFTDS</sequence>
<dbReference type="InterPro" id="IPR014748">
    <property type="entry name" value="Enoyl-CoA_hydra_C"/>
</dbReference>
<evidence type="ECO:0000313" key="4">
    <source>
        <dbReference type="Proteomes" id="UP000230859"/>
    </source>
</evidence>
<dbReference type="CDD" id="cd06558">
    <property type="entry name" value="crotonase-like"/>
    <property type="match status" value="1"/>
</dbReference>
<dbReference type="GO" id="GO:0016836">
    <property type="term" value="F:hydro-lyase activity"/>
    <property type="evidence" value="ECO:0007669"/>
    <property type="project" value="UniProtKB-ARBA"/>
</dbReference>
<dbReference type="Proteomes" id="UP000230859">
    <property type="component" value="Unassembled WGS sequence"/>
</dbReference>
<dbReference type="InterPro" id="IPR029045">
    <property type="entry name" value="ClpP/crotonase-like_dom_sf"/>
</dbReference>
<dbReference type="SUPFAM" id="SSF52096">
    <property type="entry name" value="ClpP/crotonase"/>
    <property type="match status" value="1"/>
</dbReference>
<dbReference type="FunFam" id="1.10.12.10:FF:000001">
    <property type="entry name" value="Probable enoyl-CoA hydratase, mitochondrial"/>
    <property type="match status" value="1"/>
</dbReference>
<evidence type="ECO:0000256" key="1">
    <source>
        <dbReference type="ARBA" id="ARBA00005254"/>
    </source>
</evidence>
<reference evidence="3 4" key="1">
    <citation type="submission" date="2017-09" db="EMBL/GenBank/DDBJ databases">
        <title>Depth-based differentiation of microbial function through sediment-hosted aquifers and enrichment of novel symbionts in the deep terrestrial subsurface.</title>
        <authorList>
            <person name="Probst A.J."/>
            <person name="Ladd B."/>
            <person name="Jarett J.K."/>
            <person name="Geller-Mcgrath D.E."/>
            <person name="Sieber C.M."/>
            <person name="Emerson J.B."/>
            <person name="Anantharaman K."/>
            <person name="Thomas B.C."/>
            <person name="Malmstrom R."/>
            <person name="Stieglmeier M."/>
            <person name="Klingl A."/>
            <person name="Woyke T."/>
            <person name="Ryan C.M."/>
            <person name="Banfield J.F."/>
        </authorList>
    </citation>
    <scope>NUCLEOTIDE SEQUENCE [LARGE SCALE GENOMIC DNA]</scope>
    <source>
        <strain evidence="3">CG11_big_fil_rev_8_21_14_0_20_45_26</strain>
    </source>
</reference>
<proteinExistence type="inferred from homology"/>
<dbReference type="PANTHER" id="PTHR11941">
    <property type="entry name" value="ENOYL-COA HYDRATASE-RELATED"/>
    <property type="match status" value="1"/>
</dbReference>
<dbReference type="AlphaFoldDB" id="A0A2H0LPL4"/>
<dbReference type="Gene3D" id="1.10.12.10">
    <property type="entry name" value="Lyase 2-enoyl-coa Hydratase, Chain A, domain 2"/>
    <property type="match status" value="1"/>
</dbReference>
<evidence type="ECO:0000256" key="2">
    <source>
        <dbReference type="ARBA" id="ARBA00023239"/>
    </source>
</evidence>
<dbReference type="PANTHER" id="PTHR11941:SF175">
    <property type="entry name" value="ENOYL-COA HYDRATASE-RELATED"/>
    <property type="match status" value="1"/>
</dbReference>
<comment type="caution">
    <text evidence="3">The sequence shown here is derived from an EMBL/GenBank/DDBJ whole genome shotgun (WGS) entry which is preliminary data.</text>
</comment>
<protein>
    <submittedName>
        <fullName evidence="3">Enoyl-CoA hydratase</fullName>
    </submittedName>
</protein>
<name>A0A2H0LPL4_9BACT</name>
<comment type="similarity">
    <text evidence="1">Belongs to the enoyl-CoA hydratase/isomerase family.</text>
</comment>
<organism evidence="3 4">
    <name type="scientific">Candidatus Abzuiibacterium crystallinum</name>
    <dbReference type="NCBI Taxonomy" id="1974748"/>
    <lineage>
        <taxon>Bacteria</taxon>
        <taxon>Pseudomonadati</taxon>
        <taxon>Candidatus Omnitrophota</taxon>
        <taxon>Candidatus Abzuiibacterium</taxon>
    </lineage>
</organism>